<proteinExistence type="predicted"/>
<evidence type="ECO:0000313" key="2">
    <source>
        <dbReference type="Proteomes" id="UP001054945"/>
    </source>
</evidence>
<dbReference type="Proteomes" id="UP001054945">
    <property type="component" value="Unassembled WGS sequence"/>
</dbReference>
<name>A0AAV4T547_CAEEX</name>
<accession>A0AAV4T547</accession>
<keyword evidence="2" id="KW-1185">Reference proteome</keyword>
<gene>
    <name evidence="1" type="ORF">CEXT_455981</name>
</gene>
<dbReference type="EMBL" id="BPLR01010389">
    <property type="protein sequence ID" value="GIY39018.1"/>
    <property type="molecule type" value="Genomic_DNA"/>
</dbReference>
<comment type="caution">
    <text evidence="1">The sequence shown here is derived from an EMBL/GenBank/DDBJ whole genome shotgun (WGS) entry which is preliminary data.</text>
</comment>
<protein>
    <submittedName>
        <fullName evidence="1">Uncharacterized protein</fullName>
    </submittedName>
</protein>
<organism evidence="1 2">
    <name type="scientific">Caerostris extrusa</name>
    <name type="common">Bark spider</name>
    <name type="synonym">Caerostris bankana</name>
    <dbReference type="NCBI Taxonomy" id="172846"/>
    <lineage>
        <taxon>Eukaryota</taxon>
        <taxon>Metazoa</taxon>
        <taxon>Ecdysozoa</taxon>
        <taxon>Arthropoda</taxon>
        <taxon>Chelicerata</taxon>
        <taxon>Arachnida</taxon>
        <taxon>Araneae</taxon>
        <taxon>Araneomorphae</taxon>
        <taxon>Entelegynae</taxon>
        <taxon>Araneoidea</taxon>
        <taxon>Araneidae</taxon>
        <taxon>Caerostris</taxon>
    </lineage>
</organism>
<dbReference type="AlphaFoldDB" id="A0AAV4T547"/>
<sequence>MENKENAYPYVTRPKERSASKRVPLAVLYDVCEYESITQKLDKLCIHRGGKLLSTSAESKEFNGKLSDFKSMKSDAKPAATDEDFIQFDVKTLKKDAPVKEIPSKLGKKFVLREKLKTVSIRM</sequence>
<reference evidence="1 2" key="1">
    <citation type="submission" date="2021-06" db="EMBL/GenBank/DDBJ databases">
        <title>Caerostris extrusa draft genome.</title>
        <authorList>
            <person name="Kono N."/>
            <person name="Arakawa K."/>
        </authorList>
    </citation>
    <scope>NUCLEOTIDE SEQUENCE [LARGE SCALE GENOMIC DNA]</scope>
</reference>
<evidence type="ECO:0000313" key="1">
    <source>
        <dbReference type="EMBL" id="GIY39018.1"/>
    </source>
</evidence>